<feature type="region of interest" description="Disordered" evidence="1">
    <location>
        <begin position="1"/>
        <end position="28"/>
    </location>
</feature>
<dbReference type="Proteomes" id="UP001154282">
    <property type="component" value="Unassembled WGS sequence"/>
</dbReference>
<dbReference type="AlphaFoldDB" id="A0AAV0HCN5"/>
<evidence type="ECO:0000313" key="2">
    <source>
        <dbReference type="EMBL" id="CAI0382642.1"/>
    </source>
</evidence>
<gene>
    <name evidence="2" type="ORF">LITE_LOCUS3637</name>
</gene>
<comment type="caution">
    <text evidence="2">The sequence shown here is derived from an EMBL/GenBank/DDBJ whole genome shotgun (WGS) entry which is preliminary data.</text>
</comment>
<name>A0AAV0HCN5_9ROSI</name>
<organism evidence="2 3">
    <name type="scientific">Linum tenue</name>
    <dbReference type="NCBI Taxonomy" id="586396"/>
    <lineage>
        <taxon>Eukaryota</taxon>
        <taxon>Viridiplantae</taxon>
        <taxon>Streptophyta</taxon>
        <taxon>Embryophyta</taxon>
        <taxon>Tracheophyta</taxon>
        <taxon>Spermatophyta</taxon>
        <taxon>Magnoliopsida</taxon>
        <taxon>eudicotyledons</taxon>
        <taxon>Gunneridae</taxon>
        <taxon>Pentapetalae</taxon>
        <taxon>rosids</taxon>
        <taxon>fabids</taxon>
        <taxon>Malpighiales</taxon>
        <taxon>Linaceae</taxon>
        <taxon>Linum</taxon>
    </lineage>
</organism>
<dbReference type="EMBL" id="CAMGYJ010000002">
    <property type="protein sequence ID" value="CAI0382642.1"/>
    <property type="molecule type" value="Genomic_DNA"/>
</dbReference>
<evidence type="ECO:0000313" key="3">
    <source>
        <dbReference type="Proteomes" id="UP001154282"/>
    </source>
</evidence>
<keyword evidence="3" id="KW-1185">Reference proteome</keyword>
<evidence type="ECO:0000256" key="1">
    <source>
        <dbReference type="SAM" id="MobiDB-lite"/>
    </source>
</evidence>
<sequence>MSYAFVMSAASGSGSGSPSRRWETDQCW</sequence>
<protein>
    <submittedName>
        <fullName evidence="2">Uncharacterized protein</fullName>
    </submittedName>
</protein>
<feature type="compositionally biased region" description="Low complexity" evidence="1">
    <location>
        <begin position="8"/>
        <end position="19"/>
    </location>
</feature>
<reference evidence="2" key="1">
    <citation type="submission" date="2022-08" db="EMBL/GenBank/DDBJ databases">
        <authorList>
            <person name="Gutierrez-Valencia J."/>
        </authorList>
    </citation>
    <scope>NUCLEOTIDE SEQUENCE</scope>
</reference>
<proteinExistence type="predicted"/>
<accession>A0AAV0HCN5</accession>